<comment type="caution">
    <text evidence="6">The sequence shown here is derived from an EMBL/GenBank/DDBJ whole genome shotgun (WGS) entry which is preliminary data.</text>
</comment>
<dbReference type="Gene3D" id="3.40.630.40">
    <property type="entry name" value="Zn-dependent exopeptidases"/>
    <property type="match status" value="1"/>
</dbReference>
<dbReference type="PIRSF" id="PIRSF037846">
    <property type="entry name" value="Autolysin_YrvJ_prd"/>
    <property type="match status" value="1"/>
</dbReference>
<dbReference type="EMBL" id="NPBQ01000096">
    <property type="protein sequence ID" value="PAD82240.1"/>
    <property type="molecule type" value="Genomic_DNA"/>
</dbReference>
<dbReference type="Pfam" id="PF01520">
    <property type="entry name" value="Amidase_3"/>
    <property type="match status" value="1"/>
</dbReference>
<dbReference type="PROSITE" id="PS51781">
    <property type="entry name" value="SH3B"/>
    <property type="match status" value="4"/>
</dbReference>
<sequence>MKNIRWMLLLLVSIFFIPTQYQHVSAENQSTVQANTVVNVRENPGLDQNVIGKMEIGKAYPLIKEEKDWIEIQYTSSSTGWVAAYLVTKNGQSTTDDQMEKEEEAITSHSNKATITENGLRLRKGPGTNYEVITTLGKGIEVTVLSVNYDWYQIRTALGTGWVHNDYLLFEDSSNHTETGVQKKSKQEIATVAEDQINLRSNPSTSAEIIGKISIGTVITIIEEESNWAKIQYSGNIGWVHKDLLKSSDIESRKGKTIDKKVKLLYDRTNIRSDATVNSKILLVADSGETFQAVEIIDDWYKIKLADGEFGYIAEWLVEDSASNDLQITNATATKDLKGKTIVIDPGHGGKDSGTIGIIGTLEKTLNLRTAKLLANKLEASGAKVILTRKNDFFIPLQTRVDISHFYHADAFISLHYDSISDRSVNGVTSYYYTSNQKKLATSLHKSIIEATDRKDRGVKQNSYVVLKQNRQPASLLELGYLSSPAEEQTLLSNKYQETITTAIHNGLENYFSY</sequence>
<evidence type="ECO:0000256" key="1">
    <source>
        <dbReference type="ARBA" id="ARBA00022801"/>
    </source>
</evidence>
<evidence type="ECO:0000256" key="3">
    <source>
        <dbReference type="SAM" id="MobiDB-lite"/>
    </source>
</evidence>
<dbReference type="AlphaFoldDB" id="A0AA91TQA9"/>
<dbReference type="GO" id="GO:0008745">
    <property type="term" value="F:N-acetylmuramoyl-L-alanine amidase activity"/>
    <property type="evidence" value="ECO:0007669"/>
    <property type="project" value="InterPro"/>
</dbReference>
<feature type="compositionally biased region" description="Polar residues" evidence="3">
    <location>
        <begin position="107"/>
        <end position="117"/>
    </location>
</feature>
<dbReference type="GO" id="GO:0009253">
    <property type="term" value="P:peptidoglycan catabolic process"/>
    <property type="evidence" value="ECO:0007669"/>
    <property type="project" value="InterPro"/>
</dbReference>
<organism evidence="6 7">
    <name type="scientific">Niallia circulans</name>
    <name type="common">Bacillus circulans</name>
    <dbReference type="NCBI Taxonomy" id="1397"/>
    <lineage>
        <taxon>Bacteria</taxon>
        <taxon>Bacillati</taxon>
        <taxon>Bacillota</taxon>
        <taxon>Bacilli</taxon>
        <taxon>Bacillales</taxon>
        <taxon>Bacillaceae</taxon>
        <taxon>Niallia</taxon>
    </lineage>
</organism>
<evidence type="ECO:0000313" key="7">
    <source>
        <dbReference type="Proteomes" id="UP000216961"/>
    </source>
</evidence>
<dbReference type="InterPro" id="IPR050695">
    <property type="entry name" value="N-acetylmuramoyl_amidase_3"/>
</dbReference>
<dbReference type="SMART" id="SM00287">
    <property type="entry name" value="SH3b"/>
    <property type="match status" value="4"/>
</dbReference>
<feature type="domain" description="SH3b" evidence="5">
    <location>
        <begin position="110"/>
        <end position="172"/>
    </location>
</feature>
<dbReference type="PANTHER" id="PTHR30404:SF7">
    <property type="entry name" value="CELL WALL AMIDASE LYTH-RELATED"/>
    <property type="match status" value="1"/>
</dbReference>
<name>A0AA91TQA9_NIACI</name>
<proteinExistence type="predicted"/>
<dbReference type="InterPro" id="IPR017293">
    <property type="entry name" value="N-acetylmuramoyl-L-ala_amidase"/>
</dbReference>
<dbReference type="RefSeq" id="WP_095331659.1">
    <property type="nucleotide sequence ID" value="NZ_JABRVO010000028.1"/>
</dbReference>
<feature type="chain" id="PRO_5041645250" description="SH3b domain-containing protein" evidence="4">
    <location>
        <begin position="22"/>
        <end position="514"/>
    </location>
</feature>
<dbReference type="InterPro" id="IPR002508">
    <property type="entry name" value="MurNAc-LAA_cat"/>
</dbReference>
<dbReference type="PANTHER" id="PTHR30404">
    <property type="entry name" value="N-ACETYLMURAMOYL-L-ALANINE AMIDASE"/>
    <property type="match status" value="1"/>
</dbReference>
<keyword evidence="1" id="KW-0378">Hydrolase</keyword>
<feature type="domain" description="SH3b" evidence="5">
    <location>
        <begin position="27"/>
        <end position="90"/>
    </location>
</feature>
<feature type="region of interest" description="Disordered" evidence="3">
    <location>
        <begin position="94"/>
        <end position="120"/>
    </location>
</feature>
<dbReference type="InterPro" id="IPR003646">
    <property type="entry name" value="SH3-like_bac-type"/>
</dbReference>
<dbReference type="Proteomes" id="UP000216961">
    <property type="component" value="Unassembled WGS sequence"/>
</dbReference>
<keyword evidence="4" id="KW-0732">Signal</keyword>
<dbReference type="SUPFAM" id="SSF53187">
    <property type="entry name" value="Zn-dependent exopeptidases"/>
    <property type="match status" value="1"/>
</dbReference>
<dbReference type="CDD" id="cd02696">
    <property type="entry name" value="MurNAc-LAA"/>
    <property type="match status" value="1"/>
</dbReference>
<dbReference type="Gene3D" id="2.30.30.40">
    <property type="entry name" value="SH3 Domains"/>
    <property type="match status" value="4"/>
</dbReference>
<evidence type="ECO:0000256" key="2">
    <source>
        <dbReference type="ARBA" id="ARBA00023316"/>
    </source>
</evidence>
<evidence type="ECO:0000313" key="6">
    <source>
        <dbReference type="EMBL" id="PAD82240.1"/>
    </source>
</evidence>
<feature type="signal peptide" evidence="4">
    <location>
        <begin position="1"/>
        <end position="21"/>
    </location>
</feature>
<protein>
    <recommendedName>
        <fullName evidence="5">SH3b domain-containing protein</fullName>
    </recommendedName>
</protein>
<feature type="domain" description="SH3b" evidence="5">
    <location>
        <begin position="187"/>
        <end position="248"/>
    </location>
</feature>
<evidence type="ECO:0000259" key="5">
    <source>
        <dbReference type="PROSITE" id="PS51781"/>
    </source>
</evidence>
<dbReference type="SMART" id="SM00646">
    <property type="entry name" value="Ami_3"/>
    <property type="match status" value="1"/>
</dbReference>
<reference evidence="6 7" key="1">
    <citation type="submission" date="2017-07" db="EMBL/GenBank/DDBJ databases">
        <title>Isolation and whole genome analysis of endospore-forming bacteria from heroin.</title>
        <authorList>
            <person name="Kalinowski J."/>
            <person name="Ahrens B."/>
            <person name="Al-Dilaimi A."/>
            <person name="Winkler A."/>
            <person name="Wibberg D."/>
            <person name="Schleenbecker U."/>
            <person name="Ruckert C."/>
            <person name="Wolfel R."/>
            <person name="Grass G."/>
        </authorList>
    </citation>
    <scope>NUCLEOTIDE SEQUENCE [LARGE SCALE GENOMIC DNA]</scope>
    <source>
        <strain evidence="6 7">7521-2</strain>
    </source>
</reference>
<keyword evidence="2" id="KW-0961">Cell wall biogenesis/degradation</keyword>
<feature type="domain" description="SH3b" evidence="5">
    <location>
        <begin position="258"/>
        <end position="321"/>
    </location>
</feature>
<dbReference type="Pfam" id="PF08239">
    <property type="entry name" value="SH3_3"/>
    <property type="match status" value="4"/>
</dbReference>
<evidence type="ECO:0000256" key="4">
    <source>
        <dbReference type="SAM" id="SignalP"/>
    </source>
</evidence>
<gene>
    <name evidence="6" type="ORF">CHH57_15845</name>
</gene>
<accession>A0AA91TQA9</accession>
<dbReference type="GO" id="GO:0071555">
    <property type="term" value="P:cell wall organization"/>
    <property type="evidence" value="ECO:0007669"/>
    <property type="project" value="UniProtKB-KW"/>
</dbReference>
<dbReference type="GO" id="GO:0030288">
    <property type="term" value="C:outer membrane-bounded periplasmic space"/>
    <property type="evidence" value="ECO:0007669"/>
    <property type="project" value="TreeGrafter"/>
</dbReference>